<dbReference type="InterPro" id="IPR013087">
    <property type="entry name" value="Znf_C2H2_type"/>
</dbReference>
<keyword evidence="1" id="KW-0479">Metal-binding</keyword>
<feature type="domain" description="C2H2-type" evidence="3">
    <location>
        <begin position="115"/>
        <end position="146"/>
    </location>
</feature>
<feature type="domain" description="C2H2-type" evidence="3">
    <location>
        <begin position="87"/>
        <end position="114"/>
    </location>
</feature>
<dbReference type="EMBL" id="JACVVK020000265">
    <property type="protein sequence ID" value="KAK7481227.1"/>
    <property type="molecule type" value="Genomic_DNA"/>
</dbReference>
<evidence type="ECO:0000256" key="2">
    <source>
        <dbReference type="SAM" id="MobiDB-lite"/>
    </source>
</evidence>
<dbReference type="GO" id="GO:0008270">
    <property type="term" value="F:zinc ion binding"/>
    <property type="evidence" value="ECO:0007669"/>
    <property type="project" value="UniProtKB-KW"/>
</dbReference>
<protein>
    <recommendedName>
        <fullName evidence="3">C2H2-type domain-containing protein</fullName>
    </recommendedName>
</protein>
<keyword evidence="1" id="KW-0863">Zinc-finger</keyword>
<sequence>MTQCISTVKLVRSRSTKVGRLCCFVDFIYLAQALVVNSPPNHQIRVRPVSATGIPHRTPDPGTPEDVALTSSSMTLYPYRDFSGGSRRCRNCGKTFTYTHNMVRHRRKCEGKCHLQCPLCGQQYNRRDHYYVHLLNKHNVHMTERESRLQPAGEGDLGIDMRQSSSPQP</sequence>
<reference evidence="4 5" key="1">
    <citation type="journal article" date="2023" name="Sci. Data">
        <title>Genome assembly of the Korean intertidal mud-creeper Batillaria attramentaria.</title>
        <authorList>
            <person name="Patra A.K."/>
            <person name="Ho P.T."/>
            <person name="Jun S."/>
            <person name="Lee S.J."/>
            <person name="Kim Y."/>
            <person name="Won Y.J."/>
        </authorList>
    </citation>
    <scope>NUCLEOTIDE SEQUENCE [LARGE SCALE GENOMIC DNA]</scope>
    <source>
        <strain evidence="4">Wonlab-2016</strain>
    </source>
</reference>
<dbReference type="PROSITE" id="PS00028">
    <property type="entry name" value="ZINC_FINGER_C2H2_1"/>
    <property type="match status" value="1"/>
</dbReference>
<keyword evidence="5" id="KW-1185">Reference proteome</keyword>
<comment type="caution">
    <text evidence="4">The sequence shown here is derived from an EMBL/GenBank/DDBJ whole genome shotgun (WGS) entry which is preliminary data.</text>
</comment>
<feature type="region of interest" description="Disordered" evidence="2">
    <location>
        <begin position="143"/>
        <end position="169"/>
    </location>
</feature>
<name>A0ABD0K2D1_9CAEN</name>
<dbReference type="AlphaFoldDB" id="A0ABD0K2D1"/>
<evidence type="ECO:0000313" key="5">
    <source>
        <dbReference type="Proteomes" id="UP001519460"/>
    </source>
</evidence>
<accession>A0ABD0K2D1</accession>
<organism evidence="4 5">
    <name type="scientific">Batillaria attramentaria</name>
    <dbReference type="NCBI Taxonomy" id="370345"/>
    <lineage>
        <taxon>Eukaryota</taxon>
        <taxon>Metazoa</taxon>
        <taxon>Spiralia</taxon>
        <taxon>Lophotrochozoa</taxon>
        <taxon>Mollusca</taxon>
        <taxon>Gastropoda</taxon>
        <taxon>Caenogastropoda</taxon>
        <taxon>Sorbeoconcha</taxon>
        <taxon>Cerithioidea</taxon>
        <taxon>Batillariidae</taxon>
        <taxon>Batillaria</taxon>
    </lineage>
</organism>
<proteinExistence type="predicted"/>
<dbReference type="SMART" id="SM00355">
    <property type="entry name" value="ZnF_C2H2"/>
    <property type="match status" value="2"/>
</dbReference>
<dbReference type="Pfam" id="PF00096">
    <property type="entry name" value="zf-C2H2"/>
    <property type="match status" value="2"/>
</dbReference>
<evidence type="ECO:0000256" key="1">
    <source>
        <dbReference type="PROSITE-ProRule" id="PRU00042"/>
    </source>
</evidence>
<evidence type="ECO:0000259" key="3">
    <source>
        <dbReference type="PROSITE" id="PS50157"/>
    </source>
</evidence>
<keyword evidence="1" id="KW-0862">Zinc</keyword>
<evidence type="ECO:0000313" key="4">
    <source>
        <dbReference type="EMBL" id="KAK7481227.1"/>
    </source>
</evidence>
<dbReference type="Proteomes" id="UP001519460">
    <property type="component" value="Unassembled WGS sequence"/>
</dbReference>
<gene>
    <name evidence="4" type="ORF">BaRGS_00027487</name>
</gene>
<dbReference type="PROSITE" id="PS50157">
    <property type="entry name" value="ZINC_FINGER_C2H2_2"/>
    <property type="match status" value="2"/>
</dbReference>
<dbReference type="Gene3D" id="3.30.160.60">
    <property type="entry name" value="Classic Zinc Finger"/>
    <property type="match status" value="1"/>
</dbReference>
<dbReference type="SUPFAM" id="SSF57667">
    <property type="entry name" value="beta-beta-alpha zinc fingers"/>
    <property type="match status" value="1"/>
</dbReference>
<dbReference type="InterPro" id="IPR036236">
    <property type="entry name" value="Znf_C2H2_sf"/>
</dbReference>